<keyword evidence="5" id="KW-1185">Reference proteome</keyword>
<evidence type="ECO:0000256" key="1">
    <source>
        <dbReference type="ARBA" id="ARBA00005352"/>
    </source>
</evidence>
<dbReference type="InterPro" id="IPR043987">
    <property type="entry name" value="CCZ1/INTU/HSP4_longin_1"/>
</dbReference>
<name>A0ABR4A849_9LECA</name>
<evidence type="ECO:0000256" key="2">
    <source>
        <dbReference type="SAM" id="MobiDB-lite"/>
    </source>
</evidence>
<feature type="region of interest" description="Disordered" evidence="2">
    <location>
        <begin position="413"/>
        <end position="433"/>
    </location>
</feature>
<dbReference type="EMBL" id="JBEFKJ010000018">
    <property type="protein sequence ID" value="KAL2041076.1"/>
    <property type="molecule type" value="Genomic_DNA"/>
</dbReference>
<feature type="compositionally biased region" description="Basic and acidic residues" evidence="2">
    <location>
        <begin position="347"/>
        <end position="361"/>
    </location>
</feature>
<reference evidence="4 5" key="1">
    <citation type="submission" date="2024-09" db="EMBL/GenBank/DDBJ databases">
        <title>Rethinking Asexuality: The Enigmatic Case of Functional Sexual Genes in Lepraria (Stereocaulaceae).</title>
        <authorList>
            <person name="Doellman M."/>
            <person name="Sun Y."/>
            <person name="Barcenas-Pena A."/>
            <person name="Lumbsch H.T."/>
            <person name="Grewe F."/>
        </authorList>
    </citation>
    <scope>NUCLEOTIDE SEQUENCE [LARGE SCALE GENOMIC DNA]</scope>
    <source>
        <strain evidence="4 5">Mercado 3170</strain>
    </source>
</reference>
<comment type="caution">
    <text evidence="4">The sequence shown here is derived from an EMBL/GenBank/DDBJ whole genome shotgun (WGS) entry which is preliminary data.</text>
</comment>
<feature type="domain" description="CCZ1/INTU/HSP4 first Longin" evidence="3">
    <location>
        <begin position="16"/>
        <end position="120"/>
    </location>
</feature>
<gene>
    <name evidence="4" type="ORF">N7G274_006020</name>
</gene>
<protein>
    <recommendedName>
        <fullName evidence="3">CCZ1/INTU/HSP4 first Longin domain-containing protein</fullName>
    </recommendedName>
</protein>
<sequence length="804" mass="89572">MSSPAGRAGIVPAALSFLAIYNPSLSQSDETLHEQIVYYYSKPSHDRRKILRNNGKDEVEESREERNEKLRQIGLAQGMVGFAKNFSNGEAVDSIETEKSRIILHELEPDWWILASIDLTRLPSSPETTAQQPQTSAKSIEYSAREVCPPALLLQQILRAHQIFLLHQAPSLADLFVRTPLSKFCGFLKRFWDGFIWNWDVLLHGNPAVDIFNGLKLAAGGELGIGEGEEEWGSREREVLEGFVERTGGLVDLVISRFGDAPLSSRNPSITSSSARPSTKDIGLDWQVAGRYPKPSDGVIFSGIGALTRRSVRKISSWIEWLYMHEQDAYGVRDNPSSTPRRKRRKIESSPERSRSRKTVEKLQSISRSESSQGKGLDGTFNRSKDSLAGIPPPIVAPERMLHAQGRIASSLGRQSSMEPVKKDKEAMSEDPASGTDTIMKYLTLGIYGSTWGIPLGRPPVKQRLSNLRKGQGDNSALSGSFDKGWVQDRNTAPGYFLIGLQGLLEEDVQVTYEDEDTELGTDRENAFEEQANSNNRVMMRTLHIERAKRRPAGSGGDMAVNGELIEDPYHDRLRVVVYVQTPFIFTFMFELQTDSLAMPSLYRSLHHQLGPLQRSLLASTSPAKVSTRIWEAAESKSTASNRSTQPIWDLVYDPVRETIHTTLPNIPEPGPSPLSISQSEIPSWSRIEALSVHSQILNTYTATRRQRSEIERTCKTSRGWWVVWMRLPHGPITQNTDANTFREAFLIRKASDYAAPATRKSIGRFGRDVSGSSASGAWGPGKLAEGIGVDARQYIEGILSLNR</sequence>
<evidence type="ECO:0000259" key="3">
    <source>
        <dbReference type="Pfam" id="PF19031"/>
    </source>
</evidence>
<dbReference type="InterPro" id="IPR013176">
    <property type="entry name" value="Ccz1"/>
</dbReference>
<proteinExistence type="inferred from homology"/>
<comment type="similarity">
    <text evidence="1">Belongs to the CCZ1 family.</text>
</comment>
<feature type="compositionally biased region" description="Polar residues" evidence="2">
    <location>
        <begin position="362"/>
        <end position="374"/>
    </location>
</feature>
<feature type="region of interest" description="Disordered" evidence="2">
    <location>
        <begin position="331"/>
        <end position="389"/>
    </location>
</feature>
<dbReference type="PANTHER" id="PTHR13056">
    <property type="entry name" value="VACUOLAR FUSION PROTEIN CCZ1 HOMOLOG-RELATED"/>
    <property type="match status" value="1"/>
</dbReference>
<dbReference type="Proteomes" id="UP001590950">
    <property type="component" value="Unassembled WGS sequence"/>
</dbReference>
<dbReference type="PANTHER" id="PTHR13056:SF0">
    <property type="entry name" value="VACUOLAR FUSION PROTEIN CCZ1 HOMOLOG-RELATED"/>
    <property type="match status" value="1"/>
</dbReference>
<organism evidence="4 5">
    <name type="scientific">Stereocaulon virgatum</name>
    <dbReference type="NCBI Taxonomy" id="373712"/>
    <lineage>
        <taxon>Eukaryota</taxon>
        <taxon>Fungi</taxon>
        <taxon>Dikarya</taxon>
        <taxon>Ascomycota</taxon>
        <taxon>Pezizomycotina</taxon>
        <taxon>Lecanoromycetes</taxon>
        <taxon>OSLEUM clade</taxon>
        <taxon>Lecanoromycetidae</taxon>
        <taxon>Lecanorales</taxon>
        <taxon>Lecanorineae</taxon>
        <taxon>Stereocaulaceae</taxon>
        <taxon>Stereocaulon</taxon>
    </lineage>
</organism>
<evidence type="ECO:0000313" key="5">
    <source>
        <dbReference type="Proteomes" id="UP001590950"/>
    </source>
</evidence>
<accession>A0ABR4A849</accession>
<evidence type="ECO:0000313" key="4">
    <source>
        <dbReference type="EMBL" id="KAL2041076.1"/>
    </source>
</evidence>
<dbReference type="Pfam" id="PF19031">
    <property type="entry name" value="Intu_longin_1"/>
    <property type="match status" value="1"/>
</dbReference>